<reference evidence="2" key="1">
    <citation type="submission" date="2022-11" db="UniProtKB">
        <authorList>
            <consortium name="WormBaseParasite"/>
        </authorList>
    </citation>
    <scope>IDENTIFICATION</scope>
</reference>
<name>A0AC35F2I8_9BILA</name>
<evidence type="ECO:0000313" key="1">
    <source>
        <dbReference type="Proteomes" id="UP000887580"/>
    </source>
</evidence>
<evidence type="ECO:0000313" key="2">
    <source>
        <dbReference type="WBParaSite" id="PS1159_v2.g13205.t1"/>
    </source>
</evidence>
<proteinExistence type="predicted"/>
<organism evidence="1 2">
    <name type="scientific">Panagrolaimus sp. PS1159</name>
    <dbReference type="NCBI Taxonomy" id="55785"/>
    <lineage>
        <taxon>Eukaryota</taxon>
        <taxon>Metazoa</taxon>
        <taxon>Ecdysozoa</taxon>
        <taxon>Nematoda</taxon>
        <taxon>Chromadorea</taxon>
        <taxon>Rhabditida</taxon>
        <taxon>Tylenchina</taxon>
        <taxon>Panagrolaimomorpha</taxon>
        <taxon>Panagrolaimoidea</taxon>
        <taxon>Panagrolaimidae</taxon>
        <taxon>Panagrolaimus</taxon>
    </lineage>
</organism>
<sequence length="331" mass="37591">MFWVYLILLFPIYYGLRYLWELIPVGNMKKRAVFISGCDTGFGRLLALKCSESGIPVFAGCYTKQGEQNLQGEAKGSPGRLVTFPLDITKDKSVEDAAEYVKKNLRSDEMLWAVVNNAGVFSCYGPDAWTGIQDYKDAFEINCIGHIRCVHAFLPLLKKSKGRIITTTSVAGRVSVPCGAPYAASKYAAEAYMDAIRQELRPYGITCCILEPEAFKTALVDENAMIQRVNNAWNKLPEETKIAYGEEYKNHFVMKWNTFFHKTATPHLHYVVDNYFHAITAKFPRFRYRCGWMALCFWIPITYLPTGLQDFIFNKAAGKVNLPDDLRNKSD</sequence>
<protein>
    <submittedName>
        <fullName evidence="2">Uncharacterized protein</fullName>
    </submittedName>
</protein>
<dbReference type="WBParaSite" id="PS1159_v2.g13205.t1">
    <property type="protein sequence ID" value="PS1159_v2.g13205.t1"/>
    <property type="gene ID" value="PS1159_v2.g13205"/>
</dbReference>
<accession>A0AC35F2I8</accession>
<dbReference type="Proteomes" id="UP000887580">
    <property type="component" value="Unplaced"/>
</dbReference>